<feature type="signal peptide" evidence="17">
    <location>
        <begin position="1"/>
        <end position="21"/>
    </location>
</feature>
<proteinExistence type="inferred from homology"/>
<name>A0A5N6QQQ8_9ROSI</name>
<keyword evidence="14" id="KW-1015">Disulfide bond</keyword>
<feature type="compositionally biased region" description="Basic and acidic residues" evidence="15">
    <location>
        <begin position="874"/>
        <end position="884"/>
    </location>
</feature>
<dbReference type="InterPro" id="IPR015683">
    <property type="entry name" value="Ionotropic_Glu_rcpt"/>
</dbReference>
<evidence type="ECO:0000256" key="12">
    <source>
        <dbReference type="ARBA" id="ARBA00023303"/>
    </source>
</evidence>
<feature type="transmembrane region" description="Helical" evidence="16">
    <location>
        <begin position="584"/>
        <end position="604"/>
    </location>
</feature>
<feature type="domain" description="Ionotropic glutamate receptor C-terminal" evidence="18">
    <location>
        <begin position="463"/>
        <end position="806"/>
    </location>
</feature>
<keyword evidence="4 16" id="KW-0812">Transmembrane</keyword>
<dbReference type="FunFam" id="1.10.287.70:FF:000037">
    <property type="entry name" value="Glutamate receptor"/>
    <property type="match status" value="1"/>
</dbReference>
<evidence type="ECO:0000256" key="11">
    <source>
        <dbReference type="ARBA" id="ARBA00023286"/>
    </source>
</evidence>
<feature type="disulfide bond" evidence="14">
    <location>
        <begin position="755"/>
        <end position="809"/>
    </location>
</feature>
<feature type="transmembrane region" description="Helical" evidence="16">
    <location>
        <begin position="646"/>
        <end position="672"/>
    </location>
</feature>
<evidence type="ECO:0000256" key="7">
    <source>
        <dbReference type="ARBA" id="ARBA00023065"/>
    </source>
</evidence>
<feature type="transmembrane region" description="Helical" evidence="16">
    <location>
        <begin position="826"/>
        <end position="846"/>
    </location>
</feature>
<evidence type="ECO:0000256" key="17">
    <source>
        <dbReference type="SAM" id="SignalP"/>
    </source>
</evidence>
<dbReference type="GO" id="GO:1901701">
    <property type="term" value="P:cellular response to oxygen-containing compound"/>
    <property type="evidence" value="ECO:0007669"/>
    <property type="project" value="UniProtKB-ARBA"/>
</dbReference>
<dbReference type="Pfam" id="PF10613">
    <property type="entry name" value="Lig_chan-Glu_bd"/>
    <property type="match status" value="1"/>
</dbReference>
<dbReference type="Pfam" id="PF01094">
    <property type="entry name" value="ANF_receptor"/>
    <property type="match status" value="1"/>
</dbReference>
<dbReference type="SMART" id="SM00079">
    <property type="entry name" value="PBPe"/>
    <property type="match status" value="1"/>
</dbReference>
<dbReference type="EMBL" id="CM017322">
    <property type="protein sequence ID" value="KAE8008262.1"/>
    <property type="molecule type" value="Genomic_DNA"/>
</dbReference>
<dbReference type="PRINTS" id="PR01176">
    <property type="entry name" value="GABABRECEPTR"/>
</dbReference>
<dbReference type="Pfam" id="PF00060">
    <property type="entry name" value="Lig_chan"/>
    <property type="match status" value="1"/>
</dbReference>
<protein>
    <recommendedName>
        <fullName evidence="13">Glutamate receptor</fullName>
    </recommendedName>
</protein>
<evidence type="ECO:0000259" key="18">
    <source>
        <dbReference type="SMART" id="SM00079"/>
    </source>
</evidence>
<dbReference type="InterPro" id="IPR044440">
    <property type="entry name" value="GABAb_receptor_plant_PBP1"/>
</dbReference>
<dbReference type="FunFam" id="3.40.190.10:FF:000175">
    <property type="entry name" value="Glutamate receptor"/>
    <property type="match status" value="1"/>
</dbReference>
<dbReference type="InterPro" id="IPR017103">
    <property type="entry name" value="Iontropic_Glu_rcpt_pln"/>
</dbReference>
<evidence type="ECO:0000256" key="2">
    <source>
        <dbReference type="ARBA" id="ARBA00008685"/>
    </source>
</evidence>
<dbReference type="InterPro" id="IPR028082">
    <property type="entry name" value="Peripla_BP_I"/>
</dbReference>
<dbReference type="GO" id="GO:0009611">
    <property type="term" value="P:response to wounding"/>
    <property type="evidence" value="ECO:0007669"/>
    <property type="project" value="UniProtKB-ARBA"/>
</dbReference>
<evidence type="ECO:0000256" key="1">
    <source>
        <dbReference type="ARBA" id="ARBA00004141"/>
    </source>
</evidence>
<feature type="chain" id="PRO_5024445493" description="Glutamate receptor" evidence="17">
    <location>
        <begin position="22"/>
        <end position="906"/>
    </location>
</feature>
<evidence type="ECO:0000256" key="13">
    <source>
        <dbReference type="PIRNR" id="PIRNR037090"/>
    </source>
</evidence>
<reference evidence="19 20" key="1">
    <citation type="submission" date="2019-06" db="EMBL/GenBank/DDBJ databases">
        <title>A chromosomal-level reference genome of Carpinus fangiana (Coryloideae, Betulaceae).</title>
        <authorList>
            <person name="Yang X."/>
            <person name="Wang Z."/>
            <person name="Zhang L."/>
            <person name="Hao G."/>
            <person name="Liu J."/>
            <person name="Yang Y."/>
        </authorList>
    </citation>
    <scope>NUCLEOTIDE SEQUENCE [LARGE SCALE GENOMIC DNA]</scope>
    <source>
        <strain evidence="19">Cfa_2016G</strain>
        <tissue evidence="19">Leaf</tissue>
    </source>
</reference>
<dbReference type="PANTHER" id="PTHR18966">
    <property type="entry name" value="IONOTROPIC GLUTAMATE RECEPTOR"/>
    <property type="match status" value="1"/>
</dbReference>
<evidence type="ECO:0000313" key="20">
    <source>
        <dbReference type="Proteomes" id="UP000327013"/>
    </source>
</evidence>
<dbReference type="Gene3D" id="3.40.190.10">
    <property type="entry name" value="Periplasmic binding protein-like II"/>
    <property type="match status" value="2"/>
</dbReference>
<keyword evidence="6 16" id="KW-1133">Transmembrane helix</keyword>
<comment type="function">
    <text evidence="13">Glutamate-gated receptor that probably acts as non-selective cation channel.</text>
</comment>
<dbReference type="GO" id="GO:0015276">
    <property type="term" value="F:ligand-gated monoatomic ion channel activity"/>
    <property type="evidence" value="ECO:0007669"/>
    <property type="project" value="InterPro"/>
</dbReference>
<evidence type="ECO:0000256" key="16">
    <source>
        <dbReference type="SAM" id="Phobius"/>
    </source>
</evidence>
<feature type="region of interest" description="Disordered" evidence="15">
    <location>
        <begin position="874"/>
        <end position="906"/>
    </location>
</feature>
<dbReference type="FunFam" id="3.40.190.10:FF:000054">
    <property type="entry name" value="Glutamate receptor"/>
    <property type="match status" value="1"/>
</dbReference>
<keyword evidence="20" id="KW-1185">Reference proteome</keyword>
<dbReference type="AlphaFoldDB" id="A0A5N6QQQ8"/>
<dbReference type="InterPro" id="IPR001828">
    <property type="entry name" value="ANF_lig-bd_rcpt"/>
</dbReference>
<dbReference type="SUPFAM" id="SSF53822">
    <property type="entry name" value="Periplasmic binding protein-like I"/>
    <property type="match status" value="1"/>
</dbReference>
<evidence type="ECO:0000256" key="5">
    <source>
        <dbReference type="ARBA" id="ARBA00022729"/>
    </source>
</evidence>
<dbReference type="InterPro" id="IPR001320">
    <property type="entry name" value="Iontro_rcpt_C"/>
</dbReference>
<evidence type="ECO:0000256" key="4">
    <source>
        <dbReference type="ARBA" id="ARBA00022692"/>
    </source>
</evidence>
<keyword evidence="5 17" id="KW-0732">Signal</keyword>
<keyword evidence="7 13" id="KW-0406">Ion transport</keyword>
<dbReference type="Gene3D" id="3.40.50.2300">
    <property type="match status" value="2"/>
</dbReference>
<dbReference type="PIRSF" id="PIRSF037090">
    <property type="entry name" value="Iontro_Glu-like_rcpt_pln"/>
    <property type="match status" value="1"/>
</dbReference>
<dbReference type="OrthoDB" id="5984008at2759"/>
<evidence type="ECO:0000256" key="15">
    <source>
        <dbReference type="SAM" id="MobiDB-lite"/>
    </source>
</evidence>
<evidence type="ECO:0000256" key="14">
    <source>
        <dbReference type="PIRSR" id="PIRSR037090-50"/>
    </source>
</evidence>
<evidence type="ECO:0000256" key="10">
    <source>
        <dbReference type="ARBA" id="ARBA00023180"/>
    </source>
</evidence>
<accession>A0A5N6QQQ8</accession>
<evidence type="ECO:0000256" key="6">
    <source>
        <dbReference type="ARBA" id="ARBA00022989"/>
    </source>
</evidence>
<organism evidence="19 20">
    <name type="scientific">Carpinus fangiana</name>
    <dbReference type="NCBI Taxonomy" id="176857"/>
    <lineage>
        <taxon>Eukaryota</taxon>
        <taxon>Viridiplantae</taxon>
        <taxon>Streptophyta</taxon>
        <taxon>Embryophyta</taxon>
        <taxon>Tracheophyta</taxon>
        <taxon>Spermatophyta</taxon>
        <taxon>Magnoliopsida</taxon>
        <taxon>eudicotyledons</taxon>
        <taxon>Gunneridae</taxon>
        <taxon>Pentapetalae</taxon>
        <taxon>rosids</taxon>
        <taxon>fabids</taxon>
        <taxon>Fagales</taxon>
        <taxon>Betulaceae</taxon>
        <taxon>Carpinus</taxon>
    </lineage>
</organism>
<comment type="subcellular location">
    <subcellularLocation>
        <location evidence="1">Membrane</location>
        <topology evidence="1">Multi-pass membrane protein</topology>
    </subcellularLocation>
</comment>
<evidence type="ECO:0000256" key="9">
    <source>
        <dbReference type="ARBA" id="ARBA00023170"/>
    </source>
</evidence>
<dbReference type="CDD" id="cd13686">
    <property type="entry name" value="GluR_Plant"/>
    <property type="match status" value="1"/>
</dbReference>
<evidence type="ECO:0000256" key="3">
    <source>
        <dbReference type="ARBA" id="ARBA00022448"/>
    </source>
</evidence>
<dbReference type="FunFam" id="3.40.50.2300:FF:000081">
    <property type="entry name" value="Glutamate receptor"/>
    <property type="match status" value="1"/>
</dbReference>
<dbReference type="Proteomes" id="UP000327013">
    <property type="component" value="Chromosome 2"/>
</dbReference>
<keyword evidence="12 13" id="KW-0407">Ion channel</keyword>
<evidence type="ECO:0000313" key="19">
    <source>
        <dbReference type="EMBL" id="KAE8008262.1"/>
    </source>
</evidence>
<dbReference type="GO" id="GO:0016020">
    <property type="term" value="C:membrane"/>
    <property type="evidence" value="ECO:0007669"/>
    <property type="project" value="UniProtKB-SubCell"/>
</dbReference>
<dbReference type="GO" id="GO:0007165">
    <property type="term" value="P:signal transduction"/>
    <property type="evidence" value="ECO:0007669"/>
    <property type="project" value="UniProtKB-ARBA"/>
</dbReference>
<keyword evidence="3 13" id="KW-0813">Transport</keyword>
<comment type="similarity">
    <text evidence="2 13">Belongs to the glutamate-gated ion channel (TC 1.A.10.1) family.</text>
</comment>
<keyword evidence="10" id="KW-0325">Glycoprotein</keyword>
<keyword evidence="9 13" id="KW-0675">Receptor</keyword>
<sequence>MFWLLLLIFCYCLFIAGTAAGVRVSTRPSVVNIGAILSFNSSIGKVAKVAIEAAVEDVNSNPAVLRGTKLKLAMQDTKQSSGFLGIVEALQFMENDTVAIVGPQQSVMAHVISHTANELQVPLLSFAATDPTLNSLQFPYFVRTTQSDIFQMSAIAEIVDFYEWRDVIAIYIDDDHGRNGVAALGDKLAEKRCKISYRAPMSPKVGRNEITNTLLKVASMESRVIILHILATWGLEVVDVARNIGMMESGYVWIATDWLSTILDTESSLPLVARDSIQGVLTLRMHTPDSELKRKFVSRWGNLTDRLFGLNTYGLYAYDTIWLLAQALDTFLNQGGNISFSNDPRLTKFHGGNLHFDAMSIFDGGNMLLTNILEVNISGVSGLIKFTSERNLIGTAYEVINVIGTGFRRIGYWSNSFGLSVVPPEKLNEQRNHSRSNQLCGVVWPGQTTEKPRGWVFSSNRRQLRVGVPILVNFHEFVSQVDGSDIFHGYCIDLFNAALEILPYAIQYKFIPFGDGHINPTFTDLLSKITTGDFNAAVGNISITTNRTKMVDFTQPYIETGLVVVAPVRKQNSNAWAFLRPFTPMMWCVIGLLFLVVGIVCWILERRTNDDFCGSPRKQCVTILWFSFSTLFNTQSGKIDSFLGRFVLLIWLFVVLILNSSYIASLTSILIVEQLSYSVKGIESLITSNDHIGYQRGAYTENYLLDELNIHKSRLVPLDSKEEFEKALNDGPKKGGVDAIVESQAHMEIFLSSRCEFGIVGQELTKLGWGFAFPRESRLAVDMSTAILKLSENGELQKIHDKWLAKKACSLEEGKQDIGRLSLTSFWGLFLLCGSACVFALLLHLVKMVHQYMRHSGRDSQSFLSFVKEKENHVHKMEESEESKGKRKRRKMVPNGRVQEHESINV</sequence>
<dbReference type="Gene3D" id="1.10.287.70">
    <property type="match status" value="1"/>
</dbReference>
<gene>
    <name evidence="19" type="ORF">FH972_004791</name>
</gene>
<dbReference type="SUPFAM" id="SSF53850">
    <property type="entry name" value="Periplasmic binding protein-like II"/>
    <property type="match status" value="1"/>
</dbReference>
<keyword evidence="8 13" id="KW-0472">Membrane</keyword>
<dbReference type="InterPro" id="IPR019594">
    <property type="entry name" value="Glu/Gly-bd"/>
</dbReference>
<evidence type="ECO:0000256" key="8">
    <source>
        <dbReference type="ARBA" id="ARBA00023136"/>
    </source>
</evidence>
<keyword evidence="11 13" id="KW-1071">Ligand-gated ion channel</keyword>
<dbReference type="CDD" id="cd19990">
    <property type="entry name" value="PBP1_GABAb_receptor_plant"/>
    <property type="match status" value="1"/>
</dbReference>